<proteinExistence type="predicted"/>
<dbReference type="PANTHER" id="PTHR46844:SF1">
    <property type="entry name" value="SLR5058 PROTEIN"/>
    <property type="match status" value="1"/>
</dbReference>
<dbReference type="Pfam" id="PF05729">
    <property type="entry name" value="NACHT"/>
    <property type="match status" value="1"/>
</dbReference>
<dbReference type="RefSeq" id="WP_264328066.1">
    <property type="nucleotide sequence ID" value="NZ_JADEXQ010000169.1"/>
</dbReference>
<dbReference type="Pfam" id="PF22727">
    <property type="entry name" value="NCH2"/>
    <property type="match status" value="1"/>
</dbReference>
<reference evidence="2" key="1">
    <citation type="submission" date="2020-10" db="EMBL/GenBank/DDBJ databases">
        <authorList>
            <person name="Castelo-Branco R."/>
            <person name="Eusebio N."/>
            <person name="Adriana R."/>
            <person name="Vieira A."/>
            <person name="Brugerolle De Fraissinette N."/>
            <person name="Rezende De Castro R."/>
            <person name="Schneider M.P."/>
            <person name="Vasconcelos V."/>
            <person name="Leao P.N."/>
        </authorList>
    </citation>
    <scope>NUCLEOTIDE SEQUENCE</scope>
    <source>
        <strain evidence="2">LEGE 11480</strain>
    </source>
</reference>
<dbReference type="AlphaFoldDB" id="A0A928Z536"/>
<comment type="caution">
    <text evidence="2">The sequence shown here is derived from an EMBL/GenBank/DDBJ whole genome shotgun (WGS) entry which is preliminary data.</text>
</comment>
<dbReference type="InterPro" id="IPR027417">
    <property type="entry name" value="P-loop_NTPase"/>
</dbReference>
<dbReference type="SUPFAM" id="SSF52540">
    <property type="entry name" value="P-loop containing nucleoside triphosphate hydrolases"/>
    <property type="match status" value="1"/>
</dbReference>
<organism evidence="2 3">
    <name type="scientific">Romeriopsis navalis LEGE 11480</name>
    <dbReference type="NCBI Taxonomy" id="2777977"/>
    <lineage>
        <taxon>Bacteria</taxon>
        <taxon>Bacillati</taxon>
        <taxon>Cyanobacteriota</taxon>
        <taxon>Cyanophyceae</taxon>
        <taxon>Leptolyngbyales</taxon>
        <taxon>Leptolyngbyaceae</taxon>
        <taxon>Romeriopsis</taxon>
        <taxon>Romeriopsis navalis</taxon>
    </lineage>
</organism>
<evidence type="ECO:0000259" key="1">
    <source>
        <dbReference type="PROSITE" id="PS50837"/>
    </source>
</evidence>
<gene>
    <name evidence="2" type="ORF">IQ266_26330</name>
</gene>
<name>A0A928Z536_9CYAN</name>
<evidence type="ECO:0000313" key="3">
    <source>
        <dbReference type="Proteomes" id="UP000625316"/>
    </source>
</evidence>
<protein>
    <submittedName>
        <fullName evidence="2">NACHT domain-containing protein</fullName>
    </submittedName>
</protein>
<dbReference type="InterPro" id="IPR054501">
    <property type="entry name" value="NCH2"/>
</dbReference>
<evidence type="ECO:0000313" key="2">
    <source>
        <dbReference type="EMBL" id="MBE9033256.1"/>
    </source>
</evidence>
<dbReference type="PANTHER" id="PTHR46844">
    <property type="entry name" value="SLR5058 PROTEIN"/>
    <property type="match status" value="1"/>
</dbReference>
<accession>A0A928Z536</accession>
<dbReference type="Gene3D" id="3.40.50.300">
    <property type="entry name" value="P-loop containing nucleotide triphosphate hydrolases"/>
    <property type="match status" value="1"/>
</dbReference>
<keyword evidence="3" id="KW-1185">Reference proteome</keyword>
<sequence length="847" mass="96382">MAKRSFKASPEGIAIAKRAFERREWTQEYLASAVGLQTRQSIWKFFTGRPIERYLFIDICFQLDLDWEEIVYRAPIDETADQASTQASANDTELAQAWAAIYPDLSAQLHQQYRCAPHLVDIHYPIDLENLYIDRRVTTQPPTQSWLDAVTLERQTATPEQADFREVPLLQAAPSGHNHQFLIDQRRRDTSETATATAPSLPITQLLAQHKQVLLYGEIGAGKSTVIQALALQAIATTDEPPILPLQISLTALGKQIPASHAGKTTPKDQTETLATTLLAHWQCAAITPALGQWLFTQGKVLLLLDGFDQVPADARPALTDAIQQFAQAYPATTIVLTSRGDRRTCEFAGFTSAHIVPLNHAEITQFAERWFKAINLNETIAQQFLTQLFDKRNQRLQSLATSPLLLHILCSIFRDCQTLPENRSRLYQHILELHLGDWDQLRHITRNPHPCTISLTELISLLSELSYTEFEAGNHFFEKNKIIAILANYVAPADPATSNHEKIWQQSESLLEQLILEHGIFVESAKGVYRFAHLAFQEYLSARYIFAQTLTREATHPPDSQNISPLIPVLAQKLHHSGWQTHQALYNLAHHALDPRWHEVIFLTLDLLPDRDYLLERLKRQIDRVILLQPRFKTFFNWIEHKVEQTTTAIGDNHNLAALRAFYFSSVLNLGLDLAGSLDPQITWQLPKPLAQDLQLIQLSNWLQDFTTNANVNSAIQICFTLQAIVTREDTPAAFNESLTVLQTHVIAGDLGNWDASGQQAWAMDLQTAITQTYNIGHTWEWQQEEWQQLEAYYWSNVFLLECLQRYTATNPTSHINKIRQLFKPRGLQQTDVAMMPHIQPSRMAR</sequence>
<dbReference type="Proteomes" id="UP000625316">
    <property type="component" value="Unassembled WGS sequence"/>
</dbReference>
<dbReference type="EMBL" id="JADEXQ010000169">
    <property type="protein sequence ID" value="MBE9033256.1"/>
    <property type="molecule type" value="Genomic_DNA"/>
</dbReference>
<feature type="domain" description="NACHT" evidence="1">
    <location>
        <begin position="211"/>
        <end position="340"/>
    </location>
</feature>
<dbReference type="PROSITE" id="PS50837">
    <property type="entry name" value="NACHT"/>
    <property type="match status" value="1"/>
</dbReference>
<dbReference type="InterPro" id="IPR007111">
    <property type="entry name" value="NACHT_NTPase"/>
</dbReference>